<keyword evidence="3" id="KW-1185">Reference proteome</keyword>
<proteinExistence type="predicted"/>
<gene>
    <name evidence="2" type="ORF">ARALYDRAFT_678738</name>
</gene>
<evidence type="ECO:0000256" key="1">
    <source>
        <dbReference type="SAM" id="MobiDB-lite"/>
    </source>
</evidence>
<dbReference type="EMBL" id="GL348713">
    <property type="protein sequence ID" value="EFH66085.1"/>
    <property type="molecule type" value="Genomic_DNA"/>
</dbReference>
<dbReference type="Proteomes" id="UP000008694">
    <property type="component" value="Unassembled WGS sequence"/>
</dbReference>
<feature type="compositionally biased region" description="Low complexity" evidence="1">
    <location>
        <begin position="33"/>
        <end position="45"/>
    </location>
</feature>
<organism evidence="3">
    <name type="scientific">Arabidopsis lyrata subsp. lyrata</name>
    <name type="common">Lyre-leaved rock-cress</name>
    <dbReference type="NCBI Taxonomy" id="81972"/>
    <lineage>
        <taxon>Eukaryota</taxon>
        <taxon>Viridiplantae</taxon>
        <taxon>Streptophyta</taxon>
        <taxon>Embryophyta</taxon>
        <taxon>Tracheophyta</taxon>
        <taxon>Spermatophyta</taxon>
        <taxon>Magnoliopsida</taxon>
        <taxon>eudicotyledons</taxon>
        <taxon>Gunneridae</taxon>
        <taxon>Pentapetalae</taxon>
        <taxon>rosids</taxon>
        <taxon>malvids</taxon>
        <taxon>Brassicales</taxon>
        <taxon>Brassicaceae</taxon>
        <taxon>Camelineae</taxon>
        <taxon>Arabidopsis</taxon>
    </lineage>
</organism>
<protein>
    <submittedName>
        <fullName evidence="2">Predicted protein</fullName>
    </submittedName>
</protein>
<reference evidence="3" key="1">
    <citation type="journal article" date="2011" name="Nat. Genet.">
        <title>The Arabidopsis lyrata genome sequence and the basis of rapid genome size change.</title>
        <authorList>
            <person name="Hu T.T."/>
            <person name="Pattyn P."/>
            <person name="Bakker E.G."/>
            <person name="Cao J."/>
            <person name="Cheng J.-F."/>
            <person name="Clark R.M."/>
            <person name="Fahlgren N."/>
            <person name="Fawcett J.A."/>
            <person name="Grimwood J."/>
            <person name="Gundlach H."/>
            <person name="Haberer G."/>
            <person name="Hollister J.D."/>
            <person name="Ossowski S."/>
            <person name="Ottilar R.P."/>
            <person name="Salamov A.A."/>
            <person name="Schneeberger K."/>
            <person name="Spannagl M."/>
            <person name="Wang X."/>
            <person name="Yang L."/>
            <person name="Nasrallah M.E."/>
            <person name="Bergelson J."/>
            <person name="Carrington J.C."/>
            <person name="Gaut B.S."/>
            <person name="Schmutz J."/>
            <person name="Mayer K.F.X."/>
            <person name="Van de Peer Y."/>
            <person name="Grigoriev I.V."/>
            <person name="Nordborg M."/>
            <person name="Weigel D."/>
            <person name="Guo Y.-L."/>
        </authorList>
    </citation>
    <scope>NUCLEOTIDE SEQUENCE [LARGE SCALE GENOMIC DNA]</scope>
    <source>
        <strain evidence="3">cv. MN47</strain>
    </source>
</reference>
<evidence type="ECO:0000313" key="3">
    <source>
        <dbReference type="Proteomes" id="UP000008694"/>
    </source>
</evidence>
<dbReference type="eggNOG" id="KOG1192">
    <property type="taxonomic scope" value="Eukaryota"/>
</dbReference>
<dbReference type="STRING" id="81972.D7KLH4"/>
<accession>D7KLH4</accession>
<name>D7KLH4_ARALL</name>
<dbReference type="Gramene" id="Al_scaffold_0001_1061">
    <property type="protein sequence ID" value="Al_scaffold_0001_1061"/>
    <property type="gene ID" value="Al_scaffold_0001_1061"/>
</dbReference>
<dbReference type="AlphaFoldDB" id="D7KLH4"/>
<evidence type="ECO:0000313" key="2">
    <source>
        <dbReference type="EMBL" id="EFH66085.1"/>
    </source>
</evidence>
<dbReference type="HOGENOM" id="CLU_1827944_0_0_1"/>
<feature type="region of interest" description="Disordered" evidence="1">
    <location>
        <begin position="32"/>
        <end position="51"/>
    </location>
</feature>
<sequence length="141" mass="14273">MLWYLIVGAANIYGVSGRNAVGQATLVATIATSNSSSSSSSSSSSGRPSVKIEEIEGGAAGSGVVIGSEELETNPKTVVASIADETVGDGIPQPIVVDLEESKNGVCADESIDGVDLQYIPPTQIVMLILGTRGDVPPLVA</sequence>